<name>A0A1H8JGW0_9BACL</name>
<dbReference type="Proteomes" id="UP000199695">
    <property type="component" value="Unassembled WGS sequence"/>
</dbReference>
<proteinExistence type="predicted"/>
<evidence type="ECO:0000313" key="1">
    <source>
        <dbReference type="EMBL" id="SEN79861.1"/>
    </source>
</evidence>
<dbReference type="AlphaFoldDB" id="A0A1H8JGW0"/>
<reference evidence="1 2" key="1">
    <citation type="submission" date="2016-10" db="EMBL/GenBank/DDBJ databases">
        <authorList>
            <person name="de Groot N.N."/>
        </authorList>
    </citation>
    <scope>NUCLEOTIDE SEQUENCE [LARGE SCALE GENOMIC DNA]</scope>
    <source>
        <strain evidence="1 2">DSM 46701</strain>
    </source>
</reference>
<dbReference type="STRING" id="1173111.SAMN05444955_1258"/>
<gene>
    <name evidence="1" type="ORF">SAMN05444955_1258</name>
</gene>
<accession>A0A1H8JGW0</accession>
<organism evidence="1 2">
    <name type="scientific">Lihuaxuella thermophila</name>
    <dbReference type="NCBI Taxonomy" id="1173111"/>
    <lineage>
        <taxon>Bacteria</taxon>
        <taxon>Bacillati</taxon>
        <taxon>Bacillota</taxon>
        <taxon>Bacilli</taxon>
        <taxon>Bacillales</taxon>
        <taxon>Thermoactinomycetaceae</taxon>
        <taxon>Lihuaxuella</taxon>
    </lineage>
</organism>
<keyword evidence="2" id="KW-1185">Reference proteome</keyword>
<evidence type="ECO:0000313" key="2">
    <source>
        <dbReference type="Proteomes" id="UP000199695"/>
    </source>
</evidence>
<dbReference type="EMBL" id="FOCQ01000025">
    <property type="protein sequence ID" value="SEN79861.1"/>
    <property type="molecule type" value="Genomic_DNA"/>
</dbReference>
<protein>
    <submittedName>
        <fullName evidence="1">Uncharacterized protein</fullName>
    </submittedName>
</protein>
<sequence>MAVPEPTTELQEGIKYQITDPTKRILAPNAPVTVYVDADGAGAGTPTVADPSTYTLNRLTGTVTFDSAQPLDAAITIQGDYLTTATAAESYEYTWTIEADNQDATRFQDSFVRREQGLLDVTAELSKWYVDSSLYDLLDQDKILVVEFYSDSASNPLRAWMKIGSDEIGSAVDGLVEEALELEGTPDADRRVVSRG</sequence>